<keyword evidence="2" id="KW-1185">Reference proteome</keyword>
<evidence type="ECO:0000313" key="1">
    <source>
        <dbReference type="EMBL" id="KAI9897006.1"/>
    </source>
</evidence>
<name>A0ACC0USE4_9HYPO</name>
<organism evidence="1 2">
    <name type="scientific">Trichothecium roseum</name>
    <dbReference type="NCBI Taxonomy" id="47278"/>
    <lineage>
        <taxon>Eukaryota</taxon>
        <taxon>Fungi</taxon>
        <taxon>Dikarya</taxon>
        <taxon>Ascomycota</taxon>
        <taxon>Pezizomycotina</taxon>
        <taxon>Sordariomycetes</taxon>
        <taxon>Hypocreomycetidae</taxon>
        <taxon>Hypocreales</taxon>
        <taxon>Hypocreales incertae sedis</taxon>
        <taxon>Trichothecium</taxon>
    </lineage>
</organism>
<dbReference type="Proteomes" id="UP001163324">
    <property type="component" value="Chromosome 8"/>
</dbReference>
<comment type="caution">
    <text evidence="1">The sequence shown here is derived from an EMBL/GenBank/DDBJ whole genome shotgun (WGS) entry which is preliminary data.</text>
</comment>
<evidence type="ECO:0000313" key="2">
    <source>
        <dbReference type="Proteomes" id="UP001163324"/>
    </source>
</evidence>
<reference evidence="1" key="1">
    <citation type="submission" date="2022-10" db="EMBL/GenBank/DDBJ databases">
        <title>Complete Genome of Trichothecium roseum strain YXFP-22015, a Plant Pathogen Isolated from Citrus.</title>
        <authorList>
            <person name="Wang Y."/>
            <person name="Zhu L."/>
        </authorList>
    </citation>
    <scope>NUCLEOTIDE SEQUENCE</scope>
    <source>
        <strain evidence="1">YXFP-22015</strain>
    </source>
</reference>
<accession>A0ACC0USE4</accession>
<gene>
    <name evidence="1" type="ORF">N3K66_008028</name>
</gene>
<sequence>MSAPGMPPPSSGSGPSHGQGSDSGVYQQPRQQQQHQPQYQQQQHQQQHQHLPQHYPQHQQPPPPPPEHQLQHQQQAYDPSAMKLTRGTSCVLCQQRKVRCDKNKPCANCVKAKVECRVVPPQPPRRRKKRLQERDLIDRLKKYESLLSEHGVKFEAIGQDLRPDGPQDEVEDLNDDFHELNTSPEANLSPLSNDPTEKASSSIFAVHKEFRAAEKLIQDSSEDEAEGGLTIHKAFDKLFSNEDGFPFQVGGSFAPVQNAHPNPIHIFQLWQIYIDNINTLLKITHVPTIQPQVLEAASRLDKAPKNIEALMFGIYLMAITSLEEKDVQRIFNEPKQQLLSKYLSATQQALINARFLRDDDAITLQAFVLYLFAVRWFIDPRQVFCLVGMAVRIAQRMGLHRDPGGYGLPPFEVEQRRRLWWTIVGYDRRIGEITGSTVTALSSGGDCKIPLNVNDSDLHIEGKELPKPHNGPTEMLFALTRVELAMAVASNSNRDAQKVNNPEKGASPPASTPSRTGTSSSGPTIRLAYPDSPTYTLDGFCAHIEGTYLSQCDPKIPLHFFTLTMTRQALCKMRVVSFLVRMHNAEAMPLKEVEKDSLFLQATQMIEYDNVVQSSESLIPFQWYARHHFPFPAYMFIVQELRSRVSGLMVERAWDAIAANHELRGLINNFHNPMHVAFKNTFIKAWDAHESAQLSAGKQVPTPRFIVVLKERAEERRREKAQPPQAENKSPGSAPPPSSHGGSVTGAPHENLTMMTPPGASPANQQMMGTHASSVSDDQDMDWSYMVSGYQDPPAPQFPNSFGPMHAGFGGPLGPMGGGGGGGPVPMSGGPMGGHMGGGGPMGGPPHGRRNMY</sequence>
<protein>
    <submittedName>
        <fullName evidence="1">Uncharacterized protein</fullName>
    </submittedName>
</protein>
<dbReference type="EMBL" id="CM047947">
    <property type="protein sequence ID" value="KAI9897006.1"/>
    <property type="molecule type" value="Genomic_DNA"/>
</dbReference>
<proteinExistence type="predicted"/>